<protein>
    <recommendedName>
        <fullName evidence="1">HAT C-terminal dimerisation domain-containing protein</fullName>
    </recommendedName>
</protein>
<feature type="domain" description="HAT C-terminal dimerisation" evidence="1">
    <location>
        <begin position="4"/>
        <end position="57"/>
    </location>
</feature>
<reference evidence="2" key="1">
    <citation type="journal article" date="2010" name="Science">
        <title>Plasticity of animal genome architecture unmasked by rapid evolution of a pelagic tunicate.</title>
        <authorList>
            <person name="Denoeud F."/>
            <person name="Henriet S."/>
            <person name="Mungpakdee S."/>
            <person name="Aury J.M."/>
            <person name="Da Silva C."/>
            <person name="Brinkmann H."/>
            <person name="Mikhaleva J."/>
            <person name="Olsen L.C."/>
            <person name="Jubin C."/>
            <person name="Canestro C."/>
            <person name="Bouquet J.M."/>
            <person name="Danks G."/>
            <person name="Poulain J."/>
            <person name="Campsteijn C."/>
            <person name="Adamski M."/>
            <person name="Cross I."/>
            <person name="Yadetie F."/>
            <person name="Muffato M."/>
            <person name="Louis A."/>
            <person name="Butcher S."/>
            <person name="Tsagkogeorga G."/>
            <person name="Konrad A."/>
            <person name="Singh S."/>
            <person name="Jensen M.F."/>
            <person name="Cong E.H."/>
            <person name="Eikeseth-Otteraa H."/>
            <person name="Noel B."/>
            <person name="Anthouard V."/>
            <person name="Porcel B.M."/>
            <person name="Kachouri-Lafond R."/>
            <person name="Nishino A."/>
            <person name="Ugolini M."/>
            <person name="Chourrout P."/>
            <person name="Nishida H."/>
            <person name="Aasland R."/>
            <person name="Huzurbazar S."/>
            <person name="Westhof E."/>
            <person name="Delsuc F."/>
            <person name="Lehrach H."/>
            <person name="Reinhardt R."/>
            <person name="Weissenbach J."/>
            <person name="Roy S.W."/>
            <person name="Artiguenave F."/>
            <person name="Postlethwait J.H."/>
            <person name="Manak J.R."/>
            <person name="Thompson E.M."/>
            <person name="Jaillon O."/>
            <person name="Du Pasquier L."/>
            <person name="Boudinot P."/>
            <person name="Liberles D.A."/>
            <person name="Volff J.N."/>
            <person name="Philippe H."/>
            <person name="Lenhard B."/>
            <person name="Roest Crollius H."/>
            <person name="Wincker P."/>
            <person name="Chourrout D."/>
        </authorList>
    </citation>
    <scope>NUCLEOTIDE SEQUENCE [LARGE SCALE GENOMIC DNA]</scope>
</reference>
<dbReference type="AlphaFoldDB" id="E4XTY7"/>
<organism evidence="2">
    <name type="scientific">Oikopleura dioica</name>
    <name type="common">Tunicate</name>
    <dbReference type="NCBI Taxonomy" id="34765"/>
    <lineage>
        <taxon>Eukaryota</taxon>
        <taxon>Metazoa</taxon>
        <taxon>Chordata</taxon>
        <taxon>Tunicata</taxon>
        <taxon>Appendicularia</taxon>
        <taxon>Copelata</taxon>
        <taxon>Oikopleuridae</taxon>
        <taxon>Oikopleura</taxon>
    </lineage>
</organism>
<evidence type="ECO:0000259" key="1">
    <source>
        <dbReference type="Pfam" id="PF05699"/>
    </source>
</evidence>
<sequence length="85" mass="9850">MAFFWKKNSSKYPVLAKIGTFLSKIPSSSSEIERSFAEITRDTQNPQQNRQKCKSVELRRQFMDAEPFKRLAEAALTYENSSINQ</sequence>
<evidence type="ECO:0000313" key="3">
    <source>
        <dbReference type="Proteomes" id="UP000001307"/>
    </source>
</evidence>
<gene>
    <name evidence="2" type="ORF">GSOID_T00003954001</name>
</gene>
<keyword evidence="3" id="KW-1185">Reference proteome</keyword>
<dbReference type="EMBL" id="FN653166">
    <property type="protein sequence ID" value="CBY13199.1"/>
    <property type="molecule type" value="Genomic_DNA"/>
</dbReference>
<evidence type="ECO:0000313" key="2">
    <source>
        <dbReference type="EMBL" id="CBY13199.1"/>
    </source>
</evidence>
<proteinExistence type="predicted"/>
<dbReference type="Proteomes" id="UP000001307">
    <property type="component" value="Unassembled WGS sequence"/>
</dbReference>
<dbReference type="GO" id="GO:0046983">
    <property type="term" value="F:protein dimerization activity"/>
    <property type="evidence" value="ECO:0007669"/>
    <property type="project" value="InterPro"/>
</dbReference>
<accession>E4XTY7</accession>
<dbReference type="InterPro" id="IPR008906">
    <property type="entry name" value="HATC_C_dom"/>
</dbReference>
<dbReference type="Pfam" id="PF05699">
    <property type="entry name" value="Dimer_Tnp_hAT"/>
    <property type="match status" value="1"/>
</dbReference>
<name>E4XTY7_OIKDI</name>
<dbReference type="InParanoid" id="E4XTY7"/>